<dbReference type="InterPro" id="IPR050517">
    <property type="entry name" value="DDR_Repair_Kinase"/>
</dbReference>
<dbReference type="GO" id="GO:0005730">
    <property type="term" value="C:nucleolus"/>
    <property type="evidence" value="ECO:0007669"/>
    <property type="project" value="UniProtKB-SubCell"/>
</dbReference>
<dbReference type="GO" id="GO:0008630">
    <property type="term" value="P:intrinsic apoptotic signaling pathway in response to DNA damage"/>
    <property type="evidence" value="ECO:0007669"/>
    <property type="project" value="TreeGrafter"/>
</dbReference>
<dbReference type="PROSITE" id="PS51189">
    <property type="entry name" value="FAT"/>
    <property type="match status" value="1"/>
</dbReference>
<evidence type="ECO:0000256" key="16">
    <source>
        <dbReference type="ARBA" id="ARBA00023242"/>
    </source>
</evidence>
<dbReference type="Ensembl" id="ENSCMUT00000033081.1">
    <property type="protein sequence ID" value="ENSCMUP00000029604.1"/>
    <property type="gene ID" value="ENSCMUG00000013115.2"/>
</dbReference>
<dbReference type="CDD" id="cd05172">
    <property type="entry name" value="PIKKc_DNA-PK"/>
    <property type="match status" value="1"/>
</dbReference>
<dbReference type="InterPro" id="IPR018936">
    <property type="entry name" value="PI3/4_kinase_CS"/>
</dbReference>
<dbReference type="PROSITE" id="PS00915">
    <property type="entry name" value="PI3_4_KINASE_1"/>
    <property type="match status" value="1"/>
</dbReference>
<dbReference type="SUPFAM" id="SSF56112">
    <property type="entry name" value="Protein kinase-like (PK-like)"/>
    <property type="match status" value="1"/>
</dbReference>
<dbReference type="GO" id="GO:0004677">
    <property type="term" value="F:DNA-dependent protein kinase activity"/>
    <property type="evidence" value="ECO:0007669"/>
    <property type="project" value="InterPro"/>
</dbReference>
<dbReference type="Gene3D" id="3.30.1010.10">
    <property type="entry name" value="Phosphatidylinositol 3-kinase Catalytic Subunit, Chain A, domain 4"/>
    <property type="match status" value="1"/>
</dbReference>
<dbReference type="InterPro" id="IPR016024">
    <property type="entry name" value="ARM-type_fold"/>
</dbReference>
<proteinExistence type="inferred from homology"/>
<dbReference type="InterPro" id="IPR045581">
    <property type="entry name" value="DNAPKcs_CC5"/>
</dbReference>
<dbReference type="InterPro" id="IPR012582">
    <property type="entry name" value="DNAPKcs_CC3"/>
</dbReference>
<dbReference type="Pfam" id="PF20500">
    <property type="entry name" value="DNA-PKcs_N"/>
    <property type="match status" value="1"/>
</dbReference>
<evidence type="ECO:0000256" key="15">
    <source>
        <dbReference type="ARBA" id="ARBA00023204"/>
    </source>
</evidence>
<dbReference type="PROSITE" id="PS50290">
    <property type="entry name" value="PI3_4_KINASE_3"/>
    <property type="match status" value="1"/>
</dbReference>
<dbReference type="Pfam" id="PF00454">
    <property type="entry name" value="PI3_PI4_kinase"/>
    <property type="match status" value="1"/>
</dbReference>
<dbReference type="Pfam" id="PF02259">
    <property type="entry name" value="FAT"/>
    <property type="match status" value="1"/>
</dbReference>
<evidence type="ECO:0000256" key="12">
    <source>
        <dbReference type="ARBA" id="ARBA00022777"/>
    </source>
</evidence>
<evidence type="ECO:0000256" key="1">
    <source>
        <dbReference type="ARBA" id="ARBA00004604"/>
    </source>
</evidence>
<reference evidence="18" key="1">
    <citation type="submission" date="2019-10" db="EMBL/GenBank/DDBJ databases">
        <title>Corvus moneduloides (New Caledonian crow) genome, bCorMon1, primary haplotype.</title>
        <authorList>
            <person name="Rutz C."/>
            <person name="Fungtammasan C."/>
            <person name="Mountcastle J."/>
            <person name="Formenti G."/>
            <person name="Chow W."/>
            <person name="Howe K."/>
            <person name="Steele M.P."/>
            <person name="Fernandes J."/>
            <person name="Gilbert M.T.P."/>
            <person name="Fedrigo O."/>
            <person name="Jarvis E.D."/>
            <person name="Gemmell N."/>
        </authorList>
    </citation>
    <scope>NUCLEOTIDE SEQUENCE [LARGE SCALE GENOMIC DNA]</scope>
</reference>
<dbReference type="SMART" id="SM01344">
    <property type="entry name" value="NUC194"/>
    <property type="match status" value="1"/>
</dbReference>
<dbReference type="GO" id="GO:0000723">
    <property type="term" value="P:telomere maintenance"/>
    <property type="evidence" value="ECO:0007669"/>
    <property type="project" value="TreeGrafter"/>
</dbReference>
<dbReference type="InterPro" id="IPR037706">
    <property type="entry name" value="DNA-PK_dom"/>
</dbReference>
<keyword evidence="14" id="KW-0067">ATP-binding</keyword>
<evidence type="ECO:0000256" key="5">
    <source>
        <dbReference type="ARBA" id="ARBA00022517"/>
    </source>
</evidence>
<dbReference type="SMART" id="SM01343">
    <property type="entry name" value="FATC"/>
    <property type="match status" value="1"/>
</dbReference>
<evidence type="ECO:0000256" key="2">
    <source>
        <dbReference type="ARBA" id="ARBA00011031"/>
    </source>
</evidence>
<keyword evidence="11" id="KW-0227">DNA damage</keyword>
<evidence type="ECO:0000256" key="11">
    <source>
        <dbReference type="ARBA" id="ARBA00022763"/>
    </source>
</evidence>
<dbReference type="GO" id="GO:0006303">
    <property type="term" value="P:double-strand break repair via nonhomologous end joining"/>
    <property type="evidence" value="ECO:0007669"/>
    <property type="project" value="InterPro"/>
</dbReference>
<dbReference type="Pfam" id="PF02260">
    <property type="entry name" value="FATC"/>
    <property type="match status" value="1"/>
</dbReference>
<dbReference type="PANTHER" id="PTHR11139">
    <property type="entry name" value="ATAXIA TELANGIECTASIA MUTATED ATM -RELATED"/>
    <property type="match status" value="1"/>
</dbReference>
<gene>
    <name evidence="17" type="primary">PRKDC</name>
</gene>
<dbReference type="Pfam" id="PF08163">
    <property type="entry name" value="DNAPKcs_CC3"/>
    <property type="match status" value="1"/>
</dbReference>
<evidence type="ECO:0000256" key="3">
    <source>
        <dbReference type="ARBA" id="ARBA00012513"/>
    </source>
</evidence>
<dbReference type="GO" id="GO:0042254">
    <property type="term" value="P:ribosome biogenesis"/>
    <property type="evidence" value="ECO:0007669"/>
    <property type="project" value="UniProtKB-KW"/>
</dbReference>
<reference evidence="17" key="3">
    <citation type="submission" date="2025-09" db="UniProtKB">
        <authorList>
            <consortium name="Ensembl"/>
        </authorList>
    </citation>
    <scope>IDENTIFICATION</scope>
</reference>
<evidence type="ECO:0000313" key="17">
    <source>
        <dbReference type="Ensembl" id="ENSCMUP00000029604.1"/>
    </source>
</evidence>
<keyword evidence="12" id="KW-0418">Kinase</keyword>
<keyword evidence="10" id="KW-0547">Nucleotide-binding</keyword>
<dbReference type="GO" id="GO:0005524">
    <property type="term" value="F:ATP binding"/>
    <property type="evidence" value="ECO:0007669"/>
    <property type="project" value="UniProtKB-KW"/>
</dbReference>
<dbReference type="InterPro" id="IPR046804">
    <property type="entry name" value="DNA-PKcs_N"/>
</dbReference>
<keyword evidence="16" id="KW-0539">Nucleus</keyword>
<accession>A0A8U7NTK7</accession>
<dbReference type="SMART" id="SM00146">
    <property type="entry name" value="PI3Kc"/>
    <property type="match status" value="1"/>
</dbReference>
<dbReference type="Proteomes" id="UP000694553">
    <property type="component" value="Unassembled WGS sequence"/>
</dbReference>
<keyword evidence="5" id="KW-0690">Ribosome biogenesis</keyword>
<dbReference type="PANTHER" id="PTHR11139:SF68">
    <property type="entry name" value="DNA-DEPENDENT PROTEIN KINASE CATALYTIC SUBUNIT"/>
    <property type="match status" value="1"/>
</dbReference>
<keyword evidence="8" id="KW-0808">Transferase</keyword>
<evidence type="ECO:0000256" key="8">
    <source>
        <dbReference type="ARBA" id="ARBA00022679"/>
    </source>
</evidence>
<evidence type="ECO:0000256" key="10">
    <source>
        <dbReference type="ARBA" id="ARBA00022741"/>
    </source>
</evidence>
<dbReference type="Gene3D" id="1.10.1070.11">
    <property type="entry name" value="Phosphatidylinositol 3-/4-kinase, catalytic domain"/>
    <property type="match status" value="1"/>
</dbReference>
<dbReference type="PROSITE" id="PS51190">
    <property type="entry name" value="FATC"/>
    <property type="match status" value="1"/>
</dbReference>
<reference evidence="17" key="2">
    <citation type="submission" date="2025-08" db="UniProtKB">
        <authorList>
            <consortium name="Ensembl"/>
        </authorList>
    </citation>
    <scope>IDENTIFICATION</scope>
</reference>
<name>A0A8U7NTK7_CORMO</name>
<dbReference type="InterPro" id="IPR011009">
    <property type="entry name" value="Kinase-like_dom_sf"/>
</dbReference>
<evidence type="ECO:0000256" key="6">
    <source>
        <dbReference type="ARBA" id="ARBA00022527"/>
    </source>
</evidence>
<dbReference type="InterPro" id="IPR046803">
    <property type="entry name" value="DNAPKcs_CC1-2"/>
</dbReference>
<keyword evidence="18" id="KW-1185">Reference proteome</keyword>
<comment type="similarity">
    <text evidence="2">Belongs to the PI3/PI4-kinase family.</text>
</comment>
<dbReference type="InterPro" id="IPR003151">
    <property type="entry name" value="PIK-rel_kinase_FAT"/>
</dbReference>
<evidence type="ECO:0000256" key="9">
    <source>
        <dbReference type="ARBA" id="ARBA00022737"/>
    </source>
</evidence>
<keyword evidence="7" id="KW-0597">Phosphoprotein</keyword>
<dbReference type="EC" id="2.7.11.1" evidence="3"/>
<dbReference type="GO" id="GO:0033152">
    <property type="term" value="P:immunoglobulin V(D)J recombination"/>
    <property type="evidence" value="ECO:0007669"/>
    <property type="project" value="TreeGrafter"/>
</dbReference>
<keyword evidence="15" id="KW-0234">DNA repair</keyword>
<dbReference type="InterPro" id="IPR003152">
    <property type="entry name" value="FATC_dom"/>
</dbReference>
<dbReference type="InterPro" id="IPR036940">
    <property type="entry name" value="PI3/4_kinase_cat_sf"/>
</dbReference>
<protein>
    <recommendedName>
        <fullName evidence="4">DNA-dependent protein kinase catalytic subunit</fullName>
        <ecNumber evidence="3">2.7.11.1</ecNumber>
    </recommendedName>
</protein>
<comment type="subcellular location">
    <subcellularLocation>
        <location evidence="1">Nucleus</location>
        <location evidence="1">Nucleolus</location>
    </subcellularLocation>
</comment>
<evidence type="ECO:0000256" key="7">
    <source>
        <dbReference type="ARBA" id="ARBA00022553"/>
    </source>
</evidence>
<evidence type="ECO:0000256" key="4">
    <source>
        <dbReference type="ARBA" id="ARBA00018077"/>
    </source>
</evidence>
<dbReference type="SUPFAM" id="SSF48371">
    <property type="entry name" value="ARM repeat"/>
    <property type="match status" value="3"/>
</dbReference>
<dbReference type="FunFam" id="1.10.1070.11:FF:000018">
    <property type="entry name" value="DNA-dependent protein kinase catalytic subunit"/>
    <property type="match status" value="1"/>
</dbReference>
<organism evidence="17 18">
    <name type="scientific">Corvus moneduloides</name>
    <name type="common">New Caledonian crow</name>
    <dbReference type="NCBI Taxonomy" id="1196302"/>
    <lineage>
        <taxon>Eukaryota</taxon>
        <taxon>Metazoa</taxon>
        <taxon>Chordata</taxon>
        <taxon>Craniata</taxon>
        <taxon>Vertebrata</taxon>
        <taxon>Euteleostomi</taxon>
        <taxon>Archelosauria</taxon>
        <taxon>Archosauria</taxon>
        <taxon>Dinosauria</taxon>
        <taxon>Saurischia</taxon>
        <taxon>Theropoda</taxon>
        <taxon>Coelurosauria</taxon>
        <taxon>Aves</taxon>
        <taxon>Neognathae</taxon>
        <taxon>Neoaves</taxon>
        <taxon>Telluraves</taxon>
        <taxon>Australaves</taxon>
        <taxon>Passeriformes</taxon>
        <taxon>Corvoidea</taxon>
        <taxon>Corvidae</taxon>
        <taxon>Corvus</taxon>
    </lineage>
</organism>
<evidence type="ECO:0000256" key="14">
    <source>
        <dbReference type="ARBA" id="ARBA00022840"/>
    </source>
</evidence>
<dbReference type="InterPro" id="IPR014009">
    <property type="entry name" value="PIK_FAT"/>
</dbReference>
<keyword evidence="13" id="KW-0802">TPR repeat</keyword>
<dbReference type="Pfam" id="PF20502">
    <property type="entry name" value="DNAPKcs_CC1-2"/>
    <property type="match status" value="1"/>
</dbReference>
<sequence>MRREAGPSRPLPCPGCPRGRGSMAGVQQCLLQLHRCLQPGDAAGSALHGYSLLRSLAETCVASMASSEQALHLSLVFSQEHGLLVFIHRSLTIEEFRDCREEALKFLCVFMEKVGDKIHPYACNIKQTCLSVYTKERAAKCKISALELLIKLLHRLQRSCLMEEMKVREIFNKFYGELAAKSKIPGTVLEKIYELLGVLGEVQPSDMINNSEKLFRAYLGELRTQMTYATREPKLPLVAGCLRGLGALMYNFTKSVDEDPQTAKEIFDFAMKAINPQVNLLHLFSWHAAQFGALLLDNYVSLYEAMCKWCGHTHQELKKASYSALDSFLKQISLMVAKDAELHKSKLQFFMEQFYGIIRRMDSSSKELSIAIRGYGLFAAPCKAIHSEDVDHIYVELLQRCKQMFLTEAETVDDHLYQLPSFLQSIASVIFHIDTVPEVYTPVLEHLVVLQINSFPKYSEKMQPVCCRSIIKVFLSLSGKGPVLWSFISTVGQTTRAMFLKNIVSLQDFFEKETSGSEESFETGEVGTRRSKVPTCKDYLYLFRSLLSCDTIKECGFEDANFLTENAQLQSLSRLLYDELIKSILKIIEKLDLTVQKLDVSEQGENAGDSALVGPSSDPASNLQPTKPIDFIAFINLVEFCRVILPEKHVEYFHPWVYSFGYELIIYSTRLPLISGFYKLLSVTMKIAKRIKYFEGVSPRSLRRCPEDPEKSSCFALFEKFGKEVAAKMKQYKDELLASCLIFLLSLPHDIVMLDIKAYIPALQNAFKLGLSCTPMADLGLDALEDWSAHIPSHMMQPYYKDVLPLLDGYLKSSTSTGESQNNWEVRKLSQAAQKGRNKVVIQRIRRAKTLSVDNSPSLEAVRTRVAHLLGSLGGQINHNLITATSAEEMMKKCVSWDTEKRLSFAVPFADMKPVIYLDLFLPHVTELALSASDRQTKVAACELLHGIVTYMLGTASQMPEGHQGPPPMYHLHKQVFPVLLRLACDIDQVARQLYEPLVMQLIHWFTNNKKFESQDTVAFLEAILSGIVDPVDSTLRDFCGQCIREFLKWSIKQTTPRQQEESPANTKSLFKRLYSLAVHPSAFKRLGAALAFNSIYREFREENSLVEQFVFEALVVFLESLALAHTDEKSLGTAQQCCDAINHLKRIIKHKAPSLNKEGKRRVPRGFPATKSVCLQDIVMWLLVQCGRPQTECRHKAMELFYEFVPLLPGNKSPSSWLADTLKSRGVSFLINKFEGGGTDAKSPSGILSQPTLRGMQEPFSLQAVMQWMDMFLAALDCYNTFFELQMIKPYEILGVNESSSFLEAVQFFLDTIALHDIHAAEQCFDCSLKGSTFSPQERDVYNYSKCTIIVRIMEFVTLLEKKLLNASFIELVVMTVCDPSHVGFNTADVQVMKNLPDISVRLMKALMRSPYQESLKLCIKKRITPQSLEDLYSVDLFNSEARFDQVRFSAVLSACKQLQKSGLLHSVLHVSSKLLSVVYKGIAPGGERISLPSLDISSKQLADRLLQLAFAIDEQCEELVSLLLNTVVLSVPLSGASQNHLMHFSHGQYFYSLFSETINQQLLENLDVIVPLMESSVSNPQMVGSILNGMLDQSFRDRAVRKQQGAKLVTAVLRNWEKLDSWWAKGSSAESKMAVLTLLAKVLQIDSSVSFNTNHEAFTAVFNTYTSLLIDQKLGLNLKGQAVIILPFFTNLTGEKLSDLKNALDQLVAFNFPMRSDEFPKGTLKHNNYVDCIKKFLDALELSQSPMLLQLMTEILCRDHRHFMEDLFQASFKRISRRSTTDKQVILLDTVHKMFRNEELLSNTARQAFVDRSLLTLLWHCSLDALREFFGKIIVEAMDTLNSRFTKSHEYTFDKQVTKKMGYYKLLEVMYVRLSKEEVYSKDSKINQAYCGSMSVEGNELTKTLIKSCYDAFTENMAGESQLLEKRRQYHCAAYNCAIAVISCVFTESKFYQGFLFSEKSEKNLLIFENLIDLKRQYTFPVEIEVPLERKKRYIAIRKEARDAGNSNEPKYLASSSYMMDSSLSEEMSQFDFSTGVQGFSYSSQDVTASSTRFRRKEPTEYKVLNDEMELEMDEFNQHECMASMTTLIKHMQRNQITPKVEEASITLPLWMKFLHGKLENPSVPLNIRLFIAKLIVNTEDVFRPYAKHWLGPLLQLVVSGNNGGEGIHYMVVEIVVTILSWTSVATPKGNIKDEILANRLLEFLMKNAFHPKKAVFRHNLEIIKTVIECWKKCLSIPYSLIFEKFSGGDPDTKDNSVGIQLLGIVLANNMPPFDPKCEIDRVRYFQALTSNMGLLKYKEVYAAAAEVLGLALQYIAERENILEDPVYDCVIKQLKHHQNTQHDKFIQCLNKVVKNFPPLADRFMNAVFFLIPKLHGVMKTYCLEVIMCRAEEVPDLHLQLKSKDFIQIMNHRDDERQRVCLDIVYKMLSKLKPLELKELLPGVTGFISHPSVICRQRMYDILMWIYDNYSDPESQTDEDSQEILKVAKEMLLQGLIDENAELQLIVRNFWSHETRLPTNTLDRMLSLLSSLYSTKIETQYLSLITNFLLEMTSRSPDYSRKIFEHPLSECKFQDFVVDSSWRYRSTVLTPMFVETQASQSIHRNLSQERSLSPSGSVGGQVRATQRQYEFTPTQHGSGRSSFNWLTGSSIDTLAEYAVPSSSESLSSSMLLVSKRSEKFKQGTFKPVGPDFGKKRLGLPGDEVDSKTKGIEERAEILRLRRRFLKDQDKLSLIYARKSLAEQKREQEMKSELKMKYDAQVTLYRSYRVGDLPDIQIEYCSLIAPLQGLAQKDPTFAKQLFSSLFSGIFHEVKKSKDPSEKNAIVQKLLNNFNNFLSMSLSYFPPFIACIQEMSYQHRELLELDSANVSTSCLASLQQPVGIVLLERALMALSPAEEPPSKRMRGRTELPPDVIRWIELAKLYRSLGDYDALRGIFSGKIGTKEITQKALLAEARNDYAEAAQYYDKALSQEDWQDGEPTEAEKDFWELASLECYDHLTMWKSLEYCATVNIDSGKPPDLNKTWNDPFFQETYLPYVIRSKLKLLLSGENDQTLLTFIDEAMKTEQKKAVIEMHYSQELSLLYILQDDFDRAKYYISNGMQIFMQSYSSIDSLLYQSRMTKLQSVQALTEIQDFINFMTKRSNLASEASLKRLLRTWTSRYPDAKMDPMNIWDDIITNRCFFLDKLQEKLPSDQANDSMEVDGEYSAGDQMEVDQQSENIYSMIKSCKFNMKMKMIESARKQNSFAVAKKLLKDLRKEARTREDWLVRWNYAYCRFTHSSSHNLSCPERVLSVLKTISLLEDTKSDYLSKNIMAFRNQNLLLGTTYHIMANALSRDPRCLEQIEKEKAGKISVISGESLENPKKVLAGLNKKAFQCFSCAVRKSEEEVQSHSMEHVDVVGVVDAYMTLISFCDQYLRREEEGFSLTSKIDTLDLQQFPAIVVEKMIKALKLNSREARLRFPRLLQIIERYPAETLGLVTQELSSVPCWQFIGWISQMMALLDKDEAVAVQHTVEEIANTYPQALIYPFMISSESYCFKDTAAGCKNKEFVERIKNKLDRGGVVQDFVHSLEQLSNPVMIFKDWTEDVKNELSKPQRNKKKLKEMYERMYRNLGNLDAPGLGLTRKRFIQAFGKDLDDHFGKGGSELLDMKISDFGEIATSLHSKMSKTHKEPGNLRECSPWMSEFKAEFLRNELEVPGQYDGKGKPLPEYHAKISGFDERVSVMESLRKPKRITIRGSDEQEYPFLVKGGEDLRQDQRIEQLFDVMNIILSQDAACSQRNMQLKTYQVIPMTTRLGLIKWLENTCTLKEFLKNSMSKEEDTTATFISPLLCRNANRTEAVTSFRSRESSVPEDLLRRAFVKMSTSPEAFLALRSHFASSHALMCISHWILGIGDRHLSNFMINKETGGMVGIDFGYAFGAATQFLRVPELMPFRLTRQFVNLMMPVKEWGLIYSVMVHALRAYRSDPDLLISTMDVFVKEPSLDWKNFEQRQLAKGGTWIKEINTSEVNWYPLQKVSYVRRKLTGANPAIITCDELRLGHEKSPAYNDFAAVARGNSNHDIRAKEPEDGLSEETQVRCLIDQATDPNILGRVWEGWEPWM</sequence>
<dbReference type="PROSITE" id="PS00916">
    <property type="entry name" value="PI3_4_KINASE_2"/>
    <property type="match status" value="1"/>
</dbReference>
<dbReference type="InterPro" id="IPR000403">
    <property type="entry name" value="PI3/4_kinase_cat_dom"/>
</dbReference>
<dbReference type="Pfam" id="PF19704">
    <property type="entry name" value="DNAPKcs_CC5"/>
    <property type="match status" value="1"/>
</dbReference>
<keyword evidence="9" id="KW-0677">Repeat</keyword>
<evidence type="ECO:0000256" key="13">
    <source>
        <dbReference type="ARBA" id="ARBA00022803"/>
    </source>
</evidence>
<dbReference type="FunFam" id="3.30.1010.10:FF:000013">
    <property type="entry name" value="Protein kinase, DNA-activated, catalytic subunit"/>
    <property type="match status" value="1"/>
</dbReference>
<keyword evidence="6" id="KW-0723">Serine/threonine-protein kinase</keyword>
<evidence type="ECO:0000313" key="18">
    <source>
        <dbReference type="Proteomes" id="UP000694553"/>
    </source>
</evidence>